<keyword evidence="6 9" id="KW-1133">Transmembrane helix</keyword>
<dbReference type="Gene3D" id="1.20.1560.10">
    <property type="entry name" value="ABC transporter type 1, transmembrane domain"/>
    <property type="match status" value="1"/>
</dbReference>
<gene>
    <name evidence="12" type="ORF">BdWA1_002931</name>
</gene>
<feature type="transmembrane region" description="Helical" evidence="9">
    <location>
        <begin position="205"/>
        <end position="226"/>
    </location>
</feature>
<feature type="transmembrane region" description="Helical" evidence="9">
    <location>
        <begin position="58"/>
        <end position="80"/>
    </location>
</feature>
<dbReference type="GO" id="GO:0016887">
    <property type="term" value="F:ATP hydrolysis activity"/>
    <property type="evidence" value="ECO:0007669"/>
    <property type="project" value="InterPro"/>
</dbReference>
<evidence type="ECO:0000256" key="4">
    <source>
        <dbReference type="ARBA" id="ARBA00022741"/>
    </source>
</evidence>
<sequence length="640" mass="72398">MSGCPMNNGRGKMPEGQSPYRLVIESKFKVEATTRDYLQMMRPFYWPGQKDDPRHKVIVLRLLIILCITFLISGKVVNMLYPYFMGQSITYLAKKDRKMAIYNLILFCVFGFLGVLLQQLVNLSYHYVQCSGLKDLSLIIYKHLHTLSYQWFVDSRSGETIRSMTRGLESMRELTQFGLLTLVPCTLEAIAVTLVFFIYFKNYKLGVTLVVALFLYITTTIIITNWRQKTRQAQVQRDNEAHNISNDGLTNFETVKYYTNEKYEVERYTKAVLEHEICYWRVLKSLALINVTQDFLKQSCIVTCLVLTSLAVLDGDYDVGEVTSVLTYLYALYRPLFILGTVYSAILRAIAGIRDAANLLKTKPSVVDSPDAIELTIDSSDTNCETAMVEYENVSFKYNDEDETARWVLDNVSFKIPRGGSLAIVGSTGSGKTTVSRLLCRFLDVNKGSIKVGGKDITTVTQTSLRKNIGVVAQDTVLFHASLRENIRYAKWDATDDEIYNALKQASLYDRVMRFPQGLDTIVGERGLKLSGGEKQRVSIARCFLKDPPIIILDEATSSLDSKTESQIQDTLFNLFQDRTVITIAHRLSTIVHCDEIILLEQGNIVERGSHQKLLELGGPYSVLWATQLRGPQSSSSDTL</sequence>
<dbReference type="RefSeq" id="XP_067802101.1">
    <property type="nucleotide sequence ID" value="XM_067947950.1"/>
</dbReference>
<comment type="similarity">
    <text evidence="8">Belongs to the ABC transporter superfamily. ABCB family. Heavy Metal importer (TC 3.A.1.210) subfamily.</text>
</comment>
<dbReference type="SUPFAM" id="SSF90123">
    <property type="entry name" value="ABC transporter transmembrane region"/>
    <property type="match status" value="1"/>
</dbReference>
<reference evidence="12" key="1">
    <citation type="journal article" date="2023" name="Nat. Microbiol.">
        <title>Babesia duncani multi-omics identifies virulence factors and drug targets.</title>
        <authorList>
            <person name="Singh P."/>
            <person name="Lonardi S."/>
            <person name="Liang Q."/>
            <person name="Vydyam P."/>
            <person name="Khabirova E."/>
            <person name="Fang T."/>
            <person name="Gihaz S."/>
            <person name="Thekkiniath J."/>
            <person name="Munshi M."/>
            <person name="Abel S."/>
            <person name="Ciampossin L."/>
            <person name="Batugedara G."/>
            <person name="Gupta M."/>
            <person name="Lu X.M."/>
            <person name="Lenz T."/>
            <person name="Chakravarty S."/>
            <person name="Cornillot E."/>
            <person name="Hu Y."/>
            <person name="Ma W."/>
            <person name="Gonzalez L.M."/>
            <person name="Sanchez S."/>
            <person name="Estrada K."/>
            <person name="Sanchez-Flores A."/>
            <person name="Montero E."/>
            <person name="Harb O.S."/>
            <person name="Le Roch K.G."/>
            <person name="Mamoun C.B."/>
        </authorList>
    </citation>
    <scope>NUCLEOTIDE SEQUENCE</scope>
    <source>
        <tissue evidence="12">Blood</tissue>
    </source>
</reference>
<dbReference type="GO" id="GO:0005524">
    <property type="term" value="F:ATP binding"/>
    <property type="evidence" value="ECO:0007669"/>
    <property type="project" value="UniProtKB-KW"/>
</dbReference>
<evidence type="ECO:0000256" key="9">
    <source>
        <dbReference type="SAM" id="Phobius"/>
    </source>
</evidence>
<dbReference type="PROSITE" id="PS00211">
    <property type="entry name" value="ABC_TRANSPORTER_1"/>
    <property type="match status" value="1"/>
</dbReference>
<keyword evidence="3 9" id="KW-0812">Transmembrane</keyword>
<keyword evidence="5" id="KW-0067">ATP-binding</keyword>
<comment type="subcellular location">
    <subcellularLocation>
        <location evidence="1">Membrane</location>
        <topology evidence="1">Multi-pass membrane protein</topology>
    </subcellularLocation>
</comment>
<proteinExistence type="inferred from homology"/>
<dbReference type="InterPro" id="IPR036640">
    <property type="entry name" value="ABC1_TM_sf"/>
</dbReference>
<evidence type="ECO:0000313" key="12">
    <source>
        <dbReference type="EMBL" id="KAK2195258.1"/>
    </source>
</evidence>
<dbReference type="GO" id="GO:0140359">
    <property type="term" value="F:ABC-type transporter activity"/>
    <property type="evidence" value="ECO:0007669"/>
    <property type="project" value="InterPro"/>
</dbReference>
<accession>A0AAD9PI91</accession>
<comment type="caution">
    <text evidence="12">The sequence shown here is derived from an EMBL/GenBank/DDBJ whole genome shotgun (WGS) entry which is preliminary data.</text>
</comment>
<dbReference type="InterPro" id="IPR039421">
    <property type="entry name" value="Type_1_exporter"/>
</dbReference>
<organism evidence="12 13">
    <name type="scientific">Babesia duncani</name>
    <dbReference type="NCBI Taxonomy" id="323732"/>
    <lineage>
        <taxon>Eukaryota</taxon>
        <taxon>Sar</taxon>
        <taxon>Alveolata</taxon>
        <taxon>Apicomplexa</taxon>
        <taxon>Aconoidasida</taxon>
        <taxon>Piroplasmida</taxon>
        <taxon>Babesiidae</taxon>
        <taxon>Babesia</taxon>
    </lineage>
</organism>
<dbReference type="InterPro" id="IPR003439">
    <property type="entry name" value="ABC_transporter-like_ATP-bd"/>
</dbReference>
<dbReference type="KEGG" id="bdw:94337228"/>
<evidence type="ECO:0000313" key="13">
    <source>
        <dbReference type="Proteomes" id="UP001214638"/>
    </source>
</evidence>
<keyword evidence="4" id="KW-0547">Nucleotide-binding</keyword>
<feature type="transmembrane region" description="Helical" evidence="9">
    <location>
        <begin position="100"/>
        <end position="117"/>
    </location>
</feature>
<dbReference type="Pfam" id="PF00664">
    <property type="entry name" value="ABC_membrane"/>
    <property type="match status" value="1"/>
</dbReference>
<dbReference type="PANTHER" id="PTHR24221">
    <property type="entry name" value="ATP-BINDING CASSETTE SUB-FAMILY B"/>
    <property type="match status" value="1"/>
</dbReference>
<dbReference type="GO" id="GO:0016020">
    <property type="term" value="C:membrane"/>
    <property type="evidence" value="ECO:0007669"/>
    <property type="project" value="UniProtKB-SubCell"/>
</dbReference>
<dbReference type="InterPro" id="IPR017871">
    <property type="entry name" value="ABC_transporter-like_CS"/>
</dbReference>
<dbReference type="GeneID" id="94337228"/>
<name>A0AAD9PI91_9APIC</name>
<keyword evidence="7 9" id="KW-0472">Membrane</keyword>
<dbReference type="InterPro" id="IPR003593">
    <property type="entry name" value="AAA+_ATPase"/>
</dbReference>
<dbReference type="InterPro" id="IPR011527">
    <property type="entry name" value="ABC1_TM_dom"/>
</dbReference>
<evidence type="ECO:0000256" key="6">
    <source>
        <dbReference type="ARBA" id="ARBA00022989"/>
    </source>
</evidence>
<evidence type="ECO:0000256" key="2">
    <source>
        <dbReference type="ARBA" id="ARBA00022448"/>
    </source>
</evidence>
<dbReference type="InterPro" id="IPR027417">
    <property type="entry name" value="P-loop_NTPase"/>
</dbReference>
<protein>
    <submittedName>
        <fullName evidence="12">Bifunctional ABC transporter type 1</fullName>
    </submittedName>
</protein>
<evidence type="ECO:0000256" key="1">
    <source>
        <dbReference type="ARBA" id="ARBA00004141"/>
    </source>
</evidence>
<keyword evidence="2" id="KW-0813">Transport</keyword>
<keyword evidence="13" id="KW-1185">Reference proteome</keyword>
<dbReference type="Proteomes" id="UP001214638">
    <property type="component" value="Unassembled WGS sequence"/>
</dbReference>
<feature type="domain" description="ABC transporter" evidence="10">
    <location>
        <begin position="389"/>
        <end position="627"/>
    </location>
</feature>
<feature type="transmembrane region" description="Helical" evidence="9">
    <location>
        <begin position="177"/>
        <end position="199"/>
    </location>
</feature>
<dbReference type="Gene3D" id="3.40.50.300">
    <property type="entry name" value="P-loop containing nucleotide triphosphate hydrolases"/>
    <property type="match status" value="1"/>
</dbReference>
<evidence type="ECO:0000256" key="5">
    <source>
        <dbReference type="ARBA" id="ARBA00022840"/>
    </source>
</evidence>
<evidence type="ECO:0000259" key="10">
    <source>
        <dbReference type="PROSITE" id="PS50893"/>
    </source>
</evidence>
<feature type="domain" description="ABC transmembrane type-1" evidence="11">
    <location>
        <begin position="65"/>
        <end position="348"/>
    </location>
</feature>
<feature type="transmembrane region" description="Helical" evidence="9">
    <location>
        <begin position="333"/>
        <end position="351"/>
    </location>
</feature>
<dbReference type="AlphaFoldDB" id="A0AAD9PI91"/>
<evidence type="ECO:0000256" key="3">
    <source>
        <dbReference type="ARBA" id="ARBA00022692"/>
    </source>
</evidence>
<dbReference type="FunFam" id="3.40.50.300:FF:000287">
    <property type="entry name" value="Multidrug ABC transporter ATP-binding protein"/>
    <property type="match status" value="1"/>
</dbReference>
<dbReference type="PANTHER" id="PTHR24221:SF503">
    <property type="entry name" value="MITOCHONDRIAL POTASSIUM CHANNEL ATP-BINDING SUBUNIT"/>
    <property type="match status" value="1"/>
</dbReference>
<evidence type="ECO:0000256" key="8">
    <source>
        <dbReference type="ARBA" id="ARBA00024363"/>
    </source>
</evidence>
<dbReference type="SUPFAM" id="SSF52540">
    <property type="entry name" value="P-loop containing nucleoside triphosphate hydrolases"/>
    <property type="match status" value="1"/>
</dbReference>
<dbReference type="PROSITE" id="PS50893">
    <property type="entry name" value="ABC_TRANSPORTER_2"/>
    <property type="match status" value="1"/>
</dbReference>
<dbReference type="PROSITE" id="PS50929">
    <property type="entry name" value="ABC_TM1F"/>
    <property type="match status" value="1"/>
</dbReference>
<evidence type="ECO:0000259" key="11">
    <source>
        <dbReference type="PROSITE" id="PS50929"/>
    </source>
</evidence>
<dbReference type="EMBL" id="JALLKP010000004">
    <property type="protein sequence ID" value="KAK2195258.1"/>
    <property type="molecule type" value="Genomic_DNA"/>
</dbReference>
<dbReference type="Pfam" id="PF00005">
    <property type="entry name" value="ABC_tran"/>
    <property type="match status" value="1"/>
</dbReference>
<dbReference type="SMART" id="SM00382">
    <property type="entry name" value="AAA"/>
    <property type="match status" value="1"/>
</dbReference>
<evidence type="ECO:0000256" key="7">
    <source>
        <dbReference type="ARBA" id="ARBA00023136"/>
    </source>
</evidence>